<feature type="compositionally biased region" description="Polar residues" evidence="1">
    <location>
        <begin position="129"/>
        <end position="142"/>
    </location>
</feature>
<name>A0A8X7P604_BRACI</name>
<feature type="region of interest" description="Disordered" evidence="1">
    <location>
        <begin position="91"/>
        <end position="142"/>
    </location>
</feature>
<reference evidence="3 4" key="1">
    <citation type="submission" date="2020-02" db="EMBL/GenBank/DDBJ databases">
        <authorList>
            <person name="Ma Q."/>
            <person name="Huang Y."/>
            <person name="Song X."/>
            <person name="Pei D."/>
        </authorList>
    </citation>
    <scope>NUCLEOTIDE SEQUENCE [LARGE SCALE GENOMIC DNA]</scope>
    <source>
        <strain evidence="3">Sxm20200214</strain>
        <tissue evidence="3">Leaf</tissue>
    </source>
</reference>
<dbReference type="EMBL" id="JAAMPC010000055">
    <property type="protein sequence ID" value="KAG2244782.1"/>
    <property type="molecule type" value="Genomic_DNA"/>
</dbReference>
<organism evidence="3 4">
    <name type="scientific">Brassica carinata</name>
    <name type="common">Ethiopian mustard</name>
    <name type="synonym">Abyssinian cabbage</name>
    <dbReference type="NCBI Taxonomy" id="52824"/>
    <lineage>
        <taxon>Eukaryota</taxon>
        <taxon>Viridiplantae</taxon>
        <taxon>Streptophyta</taxon>
        <taxon>Embryophyta</taxon>
        <taxon>Tracheophyta</taxon>
        <taxon>Spermatophyta</taxon>
        <taxon>Magnoliopsida</taxon>
        <taxon>eudicotyledons</taxon>
        <taxon>Gunneridae</taxon>
        <taxon>Pentapetalae</taxon>
        <taxon>rosids</taxon>
        <taxon>malvids</taxon>
        <taxon>Brassicales</taxon>
        <taxon>Brassicaceae</taxon>
        <taxon>Brassiceae</taxon>
        <taxon>Brassica</taxon>
    </lineage>
</organism>
<proteinExistence type="predicted"/>
<gene>
    <name evidence="3" type="ORF">Bca52824_093394</name>
</gene>
<accession>A0A8X7P604</accession>
<feature type="compositionally biased region" description="Low complexity" evidence="1">
    <location>
        <begin position="94"/>
        <end position="128"/>
    </location>
</feature>
<keyword evidence="2" id="KW-0732">Signal</keyword>
<sequence length="171" mass="18470">MILHLLLLLSTTPPPPPPSPARKIKNIIGIFPVPLASSPLADRYLDLIKEAKCLDDIFLGSVVDSRRTFSEVEKKKRRDIVEESFGELVTELDSVSPTNPTTSTNNHSNGTEFCSSTTTTTAATTNSSVGPRSQFSEAVSDSSGGIMSYSVKFTEVGSMPRLLLLLKSVPE</sequence>
<evidence type="ECO:0000256" key="1">
    <source>
        <dbReference type="SAM" id="MobiDB-lite"/>
    </source>
</evidence>
<feature type="chain" id="PRO_5036486942" evidence="2">
    <location>
        <begin position="22"/>
        <end position="171"/>
    </location>
</feature>
<feature type="signal peptide" evidence="2">
    <location>
        <begin position="1"/>
        <end position="21"/>
    </location>
</feature>
<protein>
    <submittedName>
        <fullName evidence="3">Uncharacterized protein</fullName>
    </submittedName>
</protein>
<dbReference type="Proteomes" id="UP000886595">
    <property type="component" value="Unassembled WGS sequence"/>
</dbReference>
<evidence type="ECO:0000256" key="2">
    <source>
        <dbReference type="SAM" id="SignalP"/>
    </source>
</evidence>
<dbReference type="AlphaFoldDB" id="A0A8X7P604"/>
<evidence type="ECO:0000313" key="3">
    <source>
        <dbReference type="EMBL" id="KAG2244782.1"/>
    </source>
</evidence>
<keyword evidence="4" id="KW-1185">Reference proteome</keyword>
<dbReference type="OrthoDB" id="1701699at2759"/>
<evidence type="ECO:0000313" key="4">
    <source>
        <dbReference type="Proteomes" id="UP000886595"/>
    </source>
</evidence>
<comment type="caution">
    <text evidence="3">The sequence shown here is derived from an EMBL/GenBank/DDBJ whole genome shotgun (WGS) entry which is preliminary data.</text>
</comment>